<dbReference type="Pfam" id="PF03706">
    <property type="entry name" value="LPG_synthase_TM"/>
    <property type="match status" value="1"/>
</dbReference>
<comment type="subcellular location">
    <subcellularLocation>
        <location evidence="1">Cell membrane</location>
        <topology evidence="1">Multi-pass membrane protein</topology>
    </subcellularLocation>
</comment>
<feature type="transmembrane region" description="Helical" evidence="7">
    <location>
        <begin position="281"/>
        <end position="300"/>
    </location>
</feature>
<dbReference type="EMBL" id="QTTT01000001">
    <property type="protein sequence ID" value="REE99192.1"/>
    <property type="molecule type" value="Genomic_DNA"/>
</dbReference>
<gene>
    <name evidence="8" type="ORF">DFJ69_4699</name>
</gene>
<evidence type="ECO:0000256" key="5">
    <source>
        <dbReference type="ARBA" id="ARBA00023136"/>
    </source>
</evidence>
<evidence type="ECO:0000313" key="9">
    <source>
        <dbReference type="Proteomes" id="UP000256661"/>
    </source>
</evidence>
<proteinExistence type="predicted"/>
<dbReference type="InterPro" id="IPR022791">
    <property type="entry name" value="L-PG_synthase/AglD"/>
</dbReference>
<keyword evidence="4 7" id="KW-1133">Transmembrane helix</keyword>
<feature type="region of interest" description="Disordered" evidence="6">
    <location>
        <begin position="390"/>
        <end position="410"/>
    </location>
</feature>
<feature type="transmembrane region" description="Helical" evidence="7">
    <location>
        <begin position="101"/>
        <end position="124"/>
    </location>
</feature>
<dbReference type="PANTHER" id="PTHR39087">
    <property type="entry name" value="UPF0104 MEMBRANE PROTEIN MJ1595"/>
    <property type="match status" value="1"/>
</dbReference>
<sequence length="410" mass="42102">MDGEGAAVPGPAALTAGGHGLVRRRVLRLALPLLAVGALVLLADELPPPGAVWRSATRAEPGWLIVLIVAAALSMAAFARLQHRLLSRGGLRISRCRTFAVTYASNALSTTLPAGAAISIVYTFQQFRRGGASAQLATAVIVLGGVVTTSAYAVVAVLALLAEPHFRVPAAVGVVVLAVPVVLGVALWRASRHAAWPRRVIAPPTRVIRAVLERPRLSPHVARLRELAGSLGLSKSAKAGPLRLSSYDWGALIVFALLNWLFDILALVAATRAVGVEVSPLGVALAYFAAQAAGSLIPVLPGGVGAIESAMAAALVALGAGLVPAGAAVALYRVVTHWGVVAVGWLAWLALRERPWHVPGLTRERVLHGFQAVGTGLAAAAGATYVTPGGTAAPRTVEPNRASRAPAGTA</sequence>
<evidence type="ECO:0000256" key="4">
    <source>
        <dbReference type="ARBA" id="ARBA00022989"/>
    </source>
</evidence>
<name>A0A3D9STC5_9ACTN</name>
<comment type="caution">
    <text evidence="8">The sequence shown here is derived from an EMBL/GenBank/DDBJ whole genome shotgun (WGS) entry which is preliminary data.</text>
</comment>
<dbReference type="PANTHER" id="PTHR39087:SF2">
    <property type="entry name" value="UPF0104 MEMBRANE PROTEIN MJ1595"/>
    <property type="match status" value="1"/>
</dbReference>
<dbReference type="AlphaFoldDB" id="A0A3D9STC5"/>
<protein>
    <recommendedName>
        <fullName evidence="10">Lysylphosphatidylglycerol synthase-like protein</fullName>
    </recommendedName>
</protein>
<evidence type="ECO:0000256" key="1">
    <source>
        <dbReference type="ARBA" id="ARBA00004651"/>
    </source>
</evidence>
<evidence type="ECO:0008006" key="10">
    <source>
        <dbReference type="Google" id="ProtNLM"/>
    </source>
</evidence>
<keyword evidence="9" id="KW-1185">Reference proteome</keyword>
<keyword evidence="3 7" id="KW-0812">Transmembrane</keyword>
<organism evidence="8 9">
    <name type="scientific">Thermomonospora umbrina</name>
    <dbReference type="NCBI Taxonomy" id="111806"/>
    <lineage>
        <taxon>Bacteria</taxon>
        <taxon>Bacillati</taxon>
        <taxon>Actinomycetota</taxon>
        <taxon>Actinomycetes</taxon>
        <taxon>Streptosporangiales</taxon>
        <taxon>Thermomonosporaceae</taxon>
        <taxon>Thermomonospora</taxon>
    </lineage>
</organism>
<reference evidence="8 9" key="1">
    <citation type="submission" date="2018-08" db="EMBL/GenBank/DDBJ databases">
        <title>Sequencing the genomes of 1000 actinobacteria strains.</title>
        <authorList>
            <person name="Klenk H.-P."/>
        </authorList>
    </citation>
    <scope>NUCLEOTIDE SEQUENCE [LARGE SCALE GENOMIC DNA]</scope>
    <source>
        <strain evidence="8 9">DSM 43927</strain>
    </source>
</reference>
<accession>A0A3D9STC5</accession>
<feature type="transmembrane region" description="Helical" evidence="7">
    <location>
        <begin position="26"/>
        <end position="43"/>
    </location>
</feature>
<feature type="transmembrane region" description="Helical" evidence="7">
    <location>
        <begin position="249"/>
        <end position="269"/>
    </location>
</feature>
<evidence type="ECO:0000256" key="3">
    <source>
        <dbReference type="ARBA" id="ARBA00022692"/>
    </source>
</evidence>
<dbReference type="Proteomes" id="UP000256661">
    <property type="component" value="Unassembled WGS sequence"/>
</dbReference>
<keyword evidence="5 7" id="KW-0472">Membrane</keyword>
<feature type="transmembrane region" description="Helical" evidence="7">
    <location>
        <begin position="168"/>
        <end position="188"/>
    </location>
</feature>
<feature type="transmembrane region" description="Helical" evidence="7">
    <location>
        <begin position="136"/>
        <end position="161"/>
    </location>
</feature>
<feature type="transmembrane region" description="Helical" evidence="7">
    <location>
        <begin position="306"/>
        <end position="323"/>
    </location>
</feature>
<dbReference type="NCBIfam" id="TIGR00374">
    <property type="entry name" value="flippase-like domain"/>
    <property type="match status" value="1"/>
</dbReference>
<evidence type="ECO:0000256" key="2">
    <source>
        <dbReference type="ARBA" id="ARBA00022475"/>
    </source>
</evidence>
<dbReference type="OrthoDB" id="4481258at2"/>
<evidence type="ECO:0000256" key="6">
    <source>
        <dbReference type="SAM" id="MobiDB-lite"/>
    </source>
</evidence>
<keyword evidence="2" id="KW-1003">Cell membrane</keyword>
<feature type="transmembrane region" description="Helical" evidence="7">
    <location>
        <begin position="63"/>
        <end position="81"/>
    </location>
</feature>
<evidence type="ECO:0000256" key="7">
    <source>
        <dbReference type="SAM" id="Phobius"/>
    </source>
</evidence>
<dbReference type="GO" id="GO:0005886">
    <property type="term" value="C:plasma membrane"/>
    <property type="evidence" value="ECO:0007669"/>
    <property type="project" value="UniProtKB-SubCell"/>
</dbReference>
<evidence type="ECO:0000313" key="8">
    <source>
        <dbReference type="EMBL" id="REE99192.1"/>
    </source>
</evidence>